<protein>
    <submittedName>
        <fullName evidence="1">Putative cyclase</fullName>
    </submittedName>
</protein>
<organism evidence="1 2">
    <name type="scientific">Fulvivirga imtechensis AK7</name>
    <dbReference type="NCBI Taxonomy" id="1237149"/>
    <lineage>
        <taxon>Bacteria</taxon>
        <taxon>Pseudomonadati</taxon>
        <taxon>Bacteroidota</taxon>
        <taxon>Cytophagia</taxon>
        <taxon>Cytophagales</taxon>
        <taxon>Fulvivirgaceae</taxon>
        <taxon>Fulvivirga</taxon>
    </lineage>
</organism>
<dbReference type="InterPro" id="IPR007325">
    <property type="entry name" value="KFase/CYL"/>
</dbReference>
<dbReference type="Gene3D" id="3.50.30.50">
    <property type="entry name" value="Putative cyclase"/>
    <property type="match status" value="1"/>
</dbReference>
<dbReference type="Proteomes" id="UP000011135">
    <property type="component" value="Unassembled WGS sequence"/>
</dbReference>
<dbReference type="GO" id="GO:0004061">
    <property type="term" value="F:arylformamidase activity"/>
    <property type="evidence" value="ECO:0007669"/>
    <property type="project" value="InterPro"/>
</dbReference>
<accession>L8K050</accession>
<dbReference type="Pfam" id="PF04199">
    <property type="entry name" value="Cyclase"/>
    <property type="match status" value="1"/>
</dbReference>
<comment type="caution">
    <text evidence="1">The sequence shown here is derived from an EMBL/GenBank/DDBJ whole genome shotgun (WGS) entry which is preliminary data.</text>
</comment>
<proteinExistence type="predicted"/>
<dbReference type="eggNOG" id="COG1878">
    <property type="taxonomic scope" value="Bacteria"/>
</dbReference>
<gene>
    <name evidence="1" type="ORF">C900_01368</name>
</gene>
<evidence type="ECO:0000313" key="2">
    <source>
        <dbReference type="Proteomes" id="UP000011135"/>
    </source>
</evidence>
<sequence>MGVHSSTHIDAPWHYSPTCNGEKAKTIDEVPLDWCYGPGVVINMTHKEDNEPITVGDLQTQIKKDGLTITQGTIVLIRTDRDKFMGTKDFPNKGTGMSAEATEWLIDQGVKVMGIDQWGWDLPLKHMVERAKKENNKGLFWEGHLVGANKEYCHMEQLTNLSALPAQGFNVAVFPLKIKGASAAPARVVAMLDS</sequence>
<reference evidence="1 2" key="1">
    <citation type="submission" date="2012-12" db="EMBL/GenBank/DDBJ databases">
        <title>Genome assembly of Fulvivirga imtechensis AK7.</title>
        <authorList>
            <person name="Nupur N."/>
            <person name="Khatri I."/>
            <person name="Kumar R."/>
            <person name="Subramanian S."/>
            <person name="Pinnaka A."/>
        </authorList>
    </citation>
    <scope>NUCLEOTIDE SEQUENCE [LARGE SCALE GENOMIC DNA]</scope>
    <source>
        <strain evidence="1 2">AK7</strain>
    </source>
</reference>
<dbReference type="GO" id="GO:0019441">
    <property type="term" value="P:L-tryptophan catabolic process to kynurenine"/>
    <property type="evidence" value="ECO:0007669"/>
    <property type="project" value="InterPro"/>
</dbReference>
<evidence type="ECO:0000313" key="1">
    <source>
        <dbReference type="EMBL" id="ELR73758.1"/>
    </source>
</evidence>
<dbReference type="PANTHER" id="PTHR31118:SF12">
    <property type="entry name" value="CYCLASE-LIKE PROTEIN 2"/>
    <property type="match status" value="1"/>
</dbReference>
<keyword evidence="2" id="KW-1185">Reference proteome</keyword>
<dbReference type="SUPFAM" id="SSF102198">
    <property type="entry name" value="Putative cyclase"/>
    <property type="match status" value="1"/>
</dbReference>
<dbReference type="EMBL" id="AMZN01000002">
    <property type="protein sequence ID" value="ELR73758.1"/>
    <property type="molecule type" value="Genomic_DNA"/>
</dbReference>
<dbReference type="InterPro" id="IPR037175">
    <property type="entry name" value="KFase_sf"/>
</dbReference>
<dbReference type="AlphaFoldDB" id="L8K050"/>
<dbReference type="STRING" id="1237149.C900_01368"/>
<name>L8K050_9BACT</name>
<dbReference type="PATRIC" id="fig|1237149.3.peg.131"/>
<dbReference type="PANTHER" id="PTHR31118">
    <property type="entry name" value="CYCLASE-LIKE PROTEIN 2"/>
    <property type="match status" value="1"/>
</dbReference>